<dbReference type="EMBL" id="CH474050">
    <property type="protein sequence ID" value="EDL85846.1"/>
    <property type="molecule type" value="Genomic_DNA"/>
</dbReference>
<proteinExistence type="predicted"/>
<reference evidence="2 3" key="1">
    <citation type="submission" date="2005-09" db="EMBL/GenBank/DDBJ databases">
        <authorList>
            <person name="Mural R.J."/>
            <person name="Li P.W."/>
            <person name="Adams M.D."/>
            <person name="Amanatides P.G."/>
            <person name="Baden-Tillson H."/>
            <person name="Barnstead M."/>
            <person name="Chin S.H."/>
            <person name="Dew I."/>
            <person name="Evans C.A."/>
            <person name="Ferriera S."/>
            <person name="Flanigan M."/>
            <person name="Fosler C."/>
            <person name="Glodek A."/>
            <person name="Gu Z."/>
            <person name="Holt R.A."/>
            <person name="Jennings D."/>
            <person name="Kraft C.L."/>
            <person name="Lu F."/>
            <person name="Nguyen T."/>
            <person name="Nusskern D.R."/>
            <person name="Pfannkoch C.M."/>
            <person name="Sitter C."/>
            <person name="Sutton G.G."/>
            <person name="Venter J.C."/>
            <person name="Wang Z."/>
            <person name="Woodage T."/>
            <person name="Zheng X.H."/>
            <person name="Zhong F."/>
        </authorList>
    </citation>
    <scope>NUCLEOTIDE SEQUENCE [LARGE SCALE GENOMIC DNA]</scope>
    <source>
        <strain>BN</strain>
        <strain evidence="3">Sprague-Dawley</strain>
    </source>
</reference>
<organism evidence="2 3">
    <name type="scientific">Rattus norvegicus</name>
    <name type="common">Rat</name>
    <dbReference type="NCBI Taxonomy" id="10116"/>
    <lineage>
        <taxon>Eukaryota</taxon>
        <taxon>Metazoa</taxon>
        <taxon>Chordata</taxon>
        <taxon>Craniata</taxon>
        <taxon>Vertebrata</taxon>
        <taxon>Euteleostomi</taxon>
        <taxon>Mammalia</taxon>
        <taxon>Eutheria</taxon>
        <taxon>Euarchontoglires</taxon>
        <taxon>Glires</taxon>
        <taxon>Rodentia</taxon>
        <taxon>Myomorpha</taxon>
        <taxon>Muroidea</taxon>
        <taxon>Muridae</taxon>
        <taxon>Murinae</taxon>
        <taxon>Rattus</taxon>
    </lineage>
</organism>
<name>A6KIA9_RAT</name>
<evidence type="ECO:0000313" key="2">
    <source>
        <dbReference type="EMBL" id="EDL85846.1"/>
    </source>
</evidence>
<accession>A6KIA9</accession>
<dbReference type="AlphaFoldDB" id="A6KIA9"/>
<feature type="compositionally biased region" description="Basic residues" evidence="1">
    <location>
        <begin position="1"/>
        <end position="10"/>
    </location>
</feature>
<evidence type="ECO:0000256" key="1">
    <source>
        <dbReference type="SAM" id="MobiDB-lite"/>
    </source>
</evidence>
<gene>
    <name evidence="2" type="ORF">rCG_37370</name>
</gene>
<feature type="region of interest" description="Disordered" evidence="1">
    <location>
        <begin position="1"/>
        <end position="32"/>
    </location>
</feature>
<sequence length="46" mass="5399">MRQLRHRGKKHLTETPSSRMRSPLRPESGWSTRSIIHCSRSSTPIR</sequence>
<protein>
    <submittedName>
        <fullName evidence="2">RCG37370</fullName>
    </submittedName>
</protein>
<dbReference type="Proteomes" id="UP000234681">
    <property type="component" value="Chromosome 3"/>
</dbReference>
<evidence type="ECO:0000313" key="3">
    <source>
        <dbReference type="Proteomes" id="UP000234681"/>
    </source>
</evidence>